<organism evidence="2 3">
    <name type="scientific">Dyadobacter chenwenxiniae</name>
    <dbReference type="NCBI Taxonomy" id="2906456"/>
    <lineage>
        <taxon>Bacteria</taxon>
        <taxon>Pseudomonadati</taxon>
        <taxon>Bacteroidota</taxon>
        <taxon>Cytophagia</taxon>
        <taxon>Cytophagales</taxon>
        <taxon>Spirosomataceae</taxon>
        <taxon>Dyadobacter</taxon>
    </lineage>
</organism>
<name>A0A9X1PI34_9BACT</name>
<keyword evidence="1" id="KW-0732">Signal</keyword>
<evidence type="ECO:0000313" key="3">
    <source>
        <dbReference type="Proteomes" id="UP001139000"/>
    </source>
</evidence>
<reference evidence="2" key="1">
    <citation type="submission" date="2021-12" db="EMBL/GenBank/DDBJ databases">
        <title>Novel species in genus Dyadobacter.</title>
        <authorList>
            <person name="Ma C."/>
        </authorList>
    </citation>
    <scope>NUCLEOTIDE SEQUENCE</scope>
    <source>
        <strain evidence="2">LJ419</strain>
    </source>
</reference>
<dbReference type="EMBL" id="JAJTTC010000001">
    <property type="protein sequence ID" value="MCF0061682.1"/>
    <property type="molecule type" value="Genomic_DNA"/>
</dbReference>
<sequence>MKNFTIICATLLLFSSCKKNADEVTPDGRTLAAITLNDYFITSIAFDKKGNAWLGTLQQGLIKYDGVTAKIFDSSNSILTGAAIRDIEIDKTDNVWIGSDNLIKYDGSKFTRYEAQQFGLPKNAVQSIAIDASHNIWFSCSSFQSGGLVKYDGATFKTFTPANSKLPGNMVQSITINQSNEVWVALNDGVDEGSLAKIGADDIISVAGSKELGFKPYHFGNLVVNKNNELVASIDYGLSSLMITGRPQIFKFNGSKAQVVSLPDEQSLIYSTRSIYSDKNGNLWASFSSADKECGIFNGKEWKFIKLGTSGIFAFAENPNGEMWLGTGEGLYILK</sequence>
<evidence type="ECO:0000256" key="1">
    <source>
        <dbReference type="SAM" id="SignalP"/>
    </source>
</evidence>
<gene>
    <name evidence="2" type="ORF">LXM26_09270</name>
</gene>
<accession>A0A9X1PI34</accession>
<protein>
    <recommendedName>
        <fullName evidence="4">Two component regulator propeller</fullName>
    </recommendedName>
</protein>
<dbReference type="Pfam" id="PF07494">
    <property type="entry name" value="Reg_prop"/>
    <property type="match status" value="1"/>
</dbReference>
<comment type="caution">
    <text evidence="2">The sequence shown here is derived from an EMBL/GenBank/DDBJ whole genome shotgun (WGS) entry which is preliminary data.</text>
</comment>
<feature type="chain" id="PRO_5040847251" description="Two component regulator propeller" evidence="1">
    <location>
        <begin position="22"/>
        <end position="335"/>
    </location>
</feature>
<feature type="signal peptide" evidence="1">
    <location>
        <begin position="1"/>
        <end position="21"/>
    </location>
</feature>
<dbReference type="InterPro" id="IPR015943">
    <property type="entry name" value="WD40/YVTN_repeat-like_dom_sf"/>
</dbReference>
<dbReference type="RefSeq" id="WP_234654965.1">
    <property type="nucleotide sequence ID" value="NZ_CP094997.1"/>
</dbReference>
<dbReference type="Proteomes" id="UP001139000">
    <property type="component" value="Unassembled WGS sequence"/>
</dbReference>
<dbReference type="Gene3D" id="2.130.10.10">
    <property type="entry name" value="YVTN repeat-like/Quinoprotein amine dehydrogenase"/>
    <property type="match status" value="2"/>
</dbReference>
<dbReference type="InterPro" id="IPR011110">
    <property type="entry name" value="Reg_prop"/>
</dbReference>
<evidence type="ECO:0000313" key="2">
    <source>
        <dbReference type="EMBL" id="MCF0061682.1"/>
    </source>
</evidence>
<proteinExistence type="predicted"/>
<keyword evidence="3" id="KW-1185">Reference proteome</keyword>
<dbReference type="SUPFAM" id="SSF63829">
    <property type="entry name" value="Calcium-dependent phosphotriesterase"/>
    <property type="match status" value="1"/>
</dbReference>
<evidence type="ECO:0008006" key="4">
    <source>
        <dbReference type="Google" id="ProtNLM"/>
    </source>
</evidence>
<dbReference type="PROSITE" id="PS51257">
    <property type="entry name" value="PROKAR_LIPOPROTEIN"/>
    <property type="match status" value="1"/>
</dbReference>
<dbReference type="AlphaFoldDB" id="A0A9X1PI34"/>